<feature type="region of interest" description="Disordered" evidence="1">
    <location>
        <begin position="1"/>
        <end position="33"/>
    </location>
</feature>
<proteinExistence type="predicted"/>
<feature type="compositionally biased region" description="Basic residues" evidence="1">
    <location>
        <begin position="304"/>
        <end position="313"/>
    </location>
</feature>
<keyword evidence="3" id="KW-1185">Reference proteome</keyword>
<dbReference type="OrthoDB" id="5380370at2759"/>
<feature type="region of interest" description="Disordered" evidence="1">
    <location>
        <begin position="290"/>
        <end position="354"/>
    </location>
</feature>
<gene>
    <name evidence="2" type="ORF">BD289DRAFT_343489</name>
</gene>
<dbReference type="EMBL" id="KZ678578">
    <property type="protein sequence ID" value="PSR79129.1"/>
    <property type="molecule type" value="Genomic_DNA"/>
</dbReference>
<feature type="non-terminal residue" evidence="2">
    <location>
        <position position="1"/>
    </location>
</feature>
<accession>A0A2T2ZXS7</accession>
<feature type="non-terminal residue" evidence="2">
    <location>
        <position position="402"/>
    </location>
</feature>
<protein>
    <submittedName>
        <fullName evidence="2">Uncharacterized protein</fullName>
    </submittedName>
</protein>
<evidence type="ECO:0000313" key="2">
    <source>
        <dbReference type="EMBL" id="PSR79129.1"/>
    </source>
</evidence>
<dbReference type="AlphaFoldDB" id="A0A2T2ZXS7"/>
<sequence length="402" mass="45162">RRRKHRQALSSPEALSNVPRSRKRRSSGHTAASGGSWFVDYPDKVSKADLTREQQVSLVKHLRPSVILDAASEAFWQGQSINTIPDSEPPLAILSSRRGSLDSRTDAMAKYEFSSNESIRKSLYDSFRWLDEEESLDLGLFLDDYHANLRNDVSLTDKAKQPTYRRRMSANRLPFGRPPSSIRDRGHGPSPLSSHPIDMTFINNHHNNNYNNNNNNNNNVNSNNLHRRLSLSLSLMSPAKASFSDHASVIDPCATYYQDPEARKKLRAYLASPGKFDEAIQFGFAATDSAAAAPSPPQLPLAAKPRRRPSRLRLRSDDDDAELSDKDDDASSVSDPESPRTPQLAGLAPPPVPVKYHKTAQSYSHFPNRNTSREMTLKMTLTRPDLRADEELIYGWKKQMQA</sequence>
<reference evidence="2 3" key="1">
    <citation type="journal article" date="2018" name="Mycol. Prog.">
        <title>Coniella lustricola, a new species from submerged detritus.</title>
        <authorList>
            <person name="Raudabaugh D.B."/>
            <person name="Iturriaga T."/>
            <person name="Carver A."/>
            <person name="Mondo S."/>
            <person name="Pangilinan J."/>
            <person name="Lipzen A."/>
            <person name="He G."/>
            <person name="Amirebrahimi M."/>
            <person name="Grigoriev I.V."/>
            <person name="Miller A.N."/>
        </authorList>
    </citation>
    <scope>NUCLEOTIDE SEQUENCE [LARGE SCALE GENOMIC DNA]</scope>
    <source>
        <strain evidence="2 3">B22-T-1</strain>
    </source>
</reference>
<dbReference type="Proteomes" id="UP000241462">
    <property type="component" value="Unassembled WGS sequence"/>
</dbReference>
<evidence type="ECO:0000313" key="3">
    <source>
        <dbReference type="Proteomes" id="UP000241462"/>
    </source>
</evidence>
<name>A0A2T2ZXS7_9PEZI</name>
<dbReference type="InParanoid" id="A0A2T2ZXS7"/>
<evidence type="ECO:0000256" key="1">
    <source>
        <dbReference type="SAM" id="MobiDB-lite"/>
    </source>
</evidence>
<feature type="compositionally biased region" description="Acidic residues" evidence="1">
    <location>
        <begin position="317"/>
        <end position="330"/>
    </location>
</feature>
<feature type="region of interest" description="Disordered" evidence="1">
    <location>
        <begin position="170"/>
        <end position="195"/>
    </location>
</feature>
<organism evidence="2 3">
    <name type="scientific">Coniella lustricola</name>
    <dbReference type="NCBI Taxonomy" id="2025994"/>
    <lineage>
        <taxon>Eukaryota</taxon>
        <taxon>Fungi</taxon>
        <taxon>Dikarya</taxon>
        <taxon>Ascomycota</taxon>
        <taxon>Pezizomycotina</taxon>
        <taxon>Sordariomycetes</taxon>
        <taxon>Sordariomycetidae</taxon>
        <taxon>Diaporthales</taxon>
        <taxon>Schizoparmaceae</taxon>
        <taxon>Coniella</taxon>
    </lineage>
</organism>